<gene>
    <name evidence="3" type="ORF">GSOID_T00016849001</name>
</gene>
<protein>
    <recommendedName>
        <fullName evidence="2">Dipeptidylpeptidase IV N-terminal domain-containing protein</fullName>
    </recommendedName>
</protein>
<dbReference type="EMBL" id="FN653090">
    <property type="protein sequence ID" value="CBY11673.1"/>
    <property type="molecule type" value="Genomic_DNA"/>
</dbReference>
<reference evidence="3 4" key="1">
    <citation type="journal article" date="2010" name="Science">
        <title>Plasticity of animal genome architecture unmasked by rapid evolution of a pelagic tunicate.</title>
        <authorList>
            <person name="Denoeud F."/>
            <person name="Henriet S."/>
            <person name="Mungpakdee S."/>
            <person name="Aury J.M."/>
            <person name="Da Silva C."/>
            <person name="Brinkmann H."/>
            <person name="Mikhaleva J."/>
            <person name="Olsen L.C."/>
            <person name="Jubin C."/>
            <person name="Canestro C."/>
            <person name="Bouquet J.M."/>
            <person name="Danks G."/>
            <person name="Poulain J."/>
            <person name="Campsteijn C."/>
            <person name="Adamski M."/>
            <person name="Cross I."/>
            <person name="Yadetie F."/>
            <person name="Muffato M."/>
            <person name="Louis A."/>
            <person name="Butcher S."/>
            <person name="Tsagkogeorga G."/>
            <person name="Konrad A."/>
            <person name="Singh S."/>
            <person name="Jensen M.F."/>
            <person name="Cong E.H."/>
            <person name="Eikeseth-Otteraa H."/>
            <person name="Noel B."/>
            <person name="Anthouard V."/>
            <person name="Porcel B.M."/>
            <person name="Kachouri-Lafond R."/>
            <person name="Nishino A."/>
            <person name="Ugolini M."/>
            <person name="Chourrout P."/>
            <person name="Nishida H."/>
            <person name="Aasland R."/>
            <person name="Huzurbazar S."/>
            <person name="Westhof E."/>
            <person name="Delsuc F."/>
            <person name="Lehrach H."/>
            <person name="Reinhardt R."/>
            <person name="Weissenbach J."/>
            <person name="Roy S.W."/>
            <person name="Artiguenave F."/>
            <person name="Postlethwait J.H."/>
            <person name="Manak J.R."/>
            <person name="Thompson E.M."/>
            <person name="Jaillon O."/>
            <person name="Du Pasquier L."/>
            <person name="Boudinot P."/>
            <person name="Liberles D.A."/>
            <person name="Volff J.N."/>
            <person name="Philippe H."/>
            <person name="Lenhard B."/>
            <person name="Roest Crollius H."/>
            <person name="Wincker P."/>
            <person name="Chourrout D."/>
        </authorList>
    </citation>
    <scope>NUCLEOTIDE SEQUENCE [LARGE SCALE GENOMIC DNA]</scope>
</reference>
<accession>E4XP85</accession>
<feature type="region of interest" description="Disordered" evidence="1">
    <location>
        <begin position="1"/>
        <end position="22"/>
    </location>
</feature>
<dbReference type="AlphaFoldDB" id="E4XP85"/>
<dbReference type="InParanoid" id="E4XP85"/>
<dbReference type="Pfam" id="PF00930">
    <property type="entry name" value="DPPIV_N"/>
    <property type="match status" value="1"/>
</dbReference>
<sequence length="423" mass="47770">MAGGSHVSSQLDGTDNEPTNNDFEVHSFEIQEHVRLSVKVKINDITFSCDFIGQRYMNVNKVAMAQYFAKELDEVLFSLGMKRHGIPEVPSDLLSHPEWGQIILDLVRPIKALRKMVKSVKNQIVDIGNRSLDELVEDYKQDSLVGRLKSLAGLPGVKNGTVVVVTGNNKLVPYKLPEGVEEAAVELEHLPDWLKELINRLPYRNQGSNLVRIKFPGEIIYRRTLSLYYSELFDGTYSYSTWSPNWSKKEPTYEILSNNSWTPSIWREEFETPEAKDYLDNYSSSSSSAYGEKIDILKDSWKDICKGTHGGSCTTFKLSPDEGFIVGQITGKKLWRRSSQKFFTVSSIDPGTKESTPETYINDFFKDKYCLYAGWAPNAAGDQALAFVCDFDVYVILPGKSTDGEKIKQLTNNGNEFTIGEKI</sequence>
<evidence type="ECO:0000313" key="3">
    <source>
        <dbReference type="EMBL" id="CBY11673.1"/>
    </source>
</evidence>
<organism evidence="3 4">
    <name type="scientific">Oikopleura dioica</name>
    <name type="common">Tunicate</name>
    <dbReference type="NCBI Taxonomy" id="34765"/>
    <lineage>
        <taxon>Eukaryota</taxon>
        <taxon>Metazoa</taxon>
        <taxon>Chordata</taxon>
        <taxon>Tunicata</taxon>
        <taxon>Appendicularia</taxon>
        <taxon>Copelata</taxon>
        <taxon>Oikopleuridae</taxon>
        <taxon>Oikopleura</taxon>
    </lineage>
</organism>
<dbReference type="GO" id="GO:0006508">
    <property type="term" value="P:proteolysis"/>
    <property type="evidence" value="ECO:0007669"/>
    <property type="project" value="InterPro"/>
</dbReference>
<feature type="domain" description="Dipeptidylpeptidase IV N-terminal" evidence="2">
    <location>
        <begin position="319"/>
        <end position="417"/>
    </location>
</feature>
<dbReference type="Proteomes" id="UP000001307">
    <property type="component" value="Unassembled WGS sequence"/>
</dbReference>
<name>E4XP85_OIKDI</name>
<dbReference type="Gene3D" id="2.140.10.30">
    <property type="entry name" value="Dipeptidylpeptidase IV, N-terminal domain"/>
    <property type="match status" value="1"/>
</dbReference>
<evidence type="ECO:0000259" key="2">
    <source>
        <dbReference type="Pfam" id="PF00930"/>
    </source>
</evidence>
<evidence type="ECO:0000256" key="1">
    <source>
        <dbReference type="SAM" id="MobiDB-lite"/>
    </source>
</evidence>
<dbReference type="InterPro" id="IPR002469">
    <property type="entry name" value="Peptidase_S9B_N"/>
</dbReference>
<proteinExistence type="predicted"/>
<keyword evidence="4" id="KW-1185">Reference proteome</keyword>
<evidence type="ECO:0000313" key="4">
    <source>
        <dbReference type="Proteomes" id="UP000001307"/>
    </source>
</evidence>